<gene>
    <name evidence="1" type="ORF">OB919_06540</name>
</gene>
<dbReference type="Pfam" id="PF25256">
    <property type="entry name" value="DUF7857"/>
    <property type="match status" value="1"/>
</dbReference>
<comment type="caution">
    <text evidence="1">The sequence shown here is derived from an EMBL/GenBank/DDBJ whole genome shotgun (WGS) entry which is preliminary data.</text>
</comment>
<dbReference type="Proteomes" id="UP001321047">
    <property type="component" value="Unassembled WGS sequence"/>
</dbReference>
<dbReference type="EMBL" id="JAOPJZ010000003">
    <property type="protein sequence ID" value="MCU4751638.1"/>
    <property type="molecule type" value="Genomic_DNA"/>
</dbReference>
<dbReference type="AlphaFoldDB" id="A0AAP2Z7D6"/>
<sequence length="124" mass="13182">MVEVDSSTAYADGVAFVTVTVRNPQTTAQRVCLRISVPTWAPQRGGLSAPAWNGDTWEAVVGPGRCRGLGFASPVEKSECLGNPVEVVSVDRARDVEAATAQPEAILADLDAWSPTTDIVTRNR</sequence>
<dbReference type="RefSeq" id="WP_342807625.1">
    <property type="nucleotide sequence ID" value="NZ_JAOPJZ010000003.1"/>
</dbReference>
<evidence type="ECO:0000313" key="2">
    <source>
        <dbReference type="Proteomes" id="UP001321047"/>
    </source>
</evidence>
<reference evidence="1 2" key="1">
    <citation type="submission" date="2022-09" db="EMBL/GenBank/DDBJ databases">
        <title>Enrichment on poylsaccharides allowed isolation of novel metabolic and taxonomic groups of Haloarchaea.</title>
        <authorList>
            <person name="Sorokin D.Y."/>
            <person name="Elcheninov A.G."/>
            <person name="Khizhniak T.V."/>
            <person name="Kolganova T.V."/>
            <person name="Kublanov I.V."/>
        </authorList>
    </citation>
    <scope>NUCLEOTIDE SEQUENCE [LARGE SCALE GENOMIC DNA]</scope>
    <source>
        <strain evidence="1 2">AArc-curdl1</strain>
    </source>
</reference>
<evidence type="ECO:0000313" key="1">
    <source>
        <dbReference type="EMBL" id="MCU4751638.1"/>
    </source>
</evidence>
<dbReference type="InterPro" id="IPR057179">
    <property type="entry name" value="DUF7857"/>
</dbReference>
<keyword evidence="2" id="KW-1185">Reference proteome</keyword>
<proteinExistence type="predicted"/>
<organism evidence="1 2">
    <name type="scientific">Natronosalvus hydrolyticus</name>
    <dbReference type="NCBI Taxonomy" id="2979988"/>
    <lineage>
        <taxon>Archaea</taxon>
        <taxon>Methanobacteriati</taxon>
        <taxon>Methanobacteriota</taxon>
        <taxon>Stenosarchaea group</taxon>
        <taxon>Halobacteria</taxon>
        <taxon>Halobacteriales</taxon>
        <taxon>Natrialbaceae</taxon>
        <taxon>Natronosalvus</taxon>
    </lineage>
</organism>
<protein>
    <submittedName>
        <fullName evidence="1">Uncharacterized protein</fullName>
    </submittedName>
</protein>
<accession>A0AAP2Z7D6</accession>
<name>A0AAP2Z7D6_9EURY</name>